<dbReference type="Gene3D" id="3.40.50.1820">
    <property type="entry name" value="alpha/beta hydrolase"/>
    <property type="match status" value="1"/>
</dbReference>
<evidence type="ECO:0000259" key="1">
    <source>
        <dbReference type="Pfam" id="PF07859"/>
    </source>
</evidence>
<dbReference type="InterPro" id="IPR050466">
    <property type="entry name" value="Carboxylest/Gibb_receptor"/>
</dbReference>
<dbReference type="PANTHER" id="PTHR23024:SF339">
    <property type="entry name" value="ALPHA_BETA HYDROLASE FOLD-3 DOMAIN-CONTAINING PROTEIN"/>
    <property type="match status" value="1"/>
</dbReference>
<dbReference type="Proteomes" id="UP000248961">
    <property type="component" value="Unassembled WGS sequence"/>
</dbReference>
<feature type="domain" description="Alpha/beta hydrolase fold-3" evidence="1">
    <location>
        <begin position="47"/>
        <end position="162"/>
    </location>
</feature>
<reference evidence="2 3" key="1">
    <citation type="submission" date="2018-02" db="EMBL/GenBank/DDBJ databases">
        <title>The genomes of Aspergillus section Nigri reveals drivers in fungal speciation.</title>
        <authorList>
            <consortium name="DOE Joint Genome Institute"/>
            <person name="Vesth T.C."/>
            <person name="Nybo J."/>
            <person name="Theobald S."/>
            <person name="Brandl J."/>
            <person name="Frisvad J.C."/>
            <person name="Nielsen K.F."/>
            <person name="Lyhne E.K."/>
            <person name="Kogle M.E."/>
            <person name="Kuo A."/>
            <person name="Riley R."/>
            <person name="Clum A."/>
            <person name="Nolan M."/>
            <person name="Lipzen A."/>
            <person name="Salamov A."/>
            <person name="Henrissat B."/>
            <person name="Wiebenga A."/>
            <person name="De vries R.P."/>
            <person name="Grigoriev I.V."/>
            <person name="Mortensen U.H."/>
            <person name="Andersen M.R."/>
            <person name="Baker S.E."/>
        </authorList>
    </citation>
    <scope>NUCLEOTIDE SEQUENCE [LARGE SCALE GENOMIC DNA]</scope>
    <source>
        <strain evidence="2 3">CBS 101889</strain>
    </source>
</reference>
<dbReference type="STRING" id="1450537.A0A395HTX9"/>
<dbReference type="InterPro" id="IPR029058">
    <property type="entry name" value="AB_hydrolase_fold"/>
</dbReference>
<dbReference type="SUPFAM" id="SSF53474">
    <property type="entry name" value="alpha/beta-Hydrolases"/>
    <property type="match status" value="1"/>
</dbReference>
<dbReference type="GO" id="GO:0016787">
    <property type="term" value="F:hydrolase activity"/>
    <property type="evidence" value="ECO:0007669"/>
    <property type="project" value="UniProtKB-KW"/>
</dbReference>
<evidence type="ECO:0000313" key="2">
    <source>
        <dbReference type="EMBL" id="RAL10278.1"/>
    </source>
</evidence>
<sequence>MSQNPDPRLHPFHHLQTPYKTINNQPIQTDLLIPKSFPHPAPPLPIIIHFHGGGLICGSSLYAPWFPTYLTDLARSTPAILLSPNYRLLPEATIQDVFEDILDFWTWLLHSPDVSALLPEGIDIDRSRVLTAGESAGGYLSLCLALHCPGEVRGAVAAYPAFLGLVPVSSLLVREQGEELRYHHVLLDTALRHAREGLNSVRSFTDLPERIELMDAVMKTGRMREIFERCGGVEEDLRLRYPMAKLDDPALRIPRAGIVILHGEGDEVVPVAESVGFVEKARRVLGPVDGEKVRLVVREGGHGFDVEVGLREGWLWEGLRGVVEGWLD</sequence>
<keyword evidence="3" id="KW-1185">Reference proteome</keyword>
<dbReference type="InterPro" id="IPR013094">
    <property type="entry name" value="AB_hydrolase_3"/>
</dbReference>
<accession>A0A395HTX9</accession>
<dbReference type="AlphaFoldDB" id="A0A395HTX9"/>
<dbReference type="EMBL" id="KZ824296">
    <property type="protein sequence ID" value="RAL10278.1"/>
    <property type="molecule type" value="Genomic_DNA"/>
</dbReference>
<dbReference type="Pfam" id="PF07859">
    <property type="entry name" value="Abhydrolase_3"/>
    <property type="match status" value="1"/>
</dbReference>
<dbReference type="OrthoDB" id="19653at2759"/>
<dbReference type="RefSeq" id="XP_025549432.1">
    <property type="nucleotide sequence ID" value="XM_025699166.1"/>
</dbReference>
<dbReference type="GeneID" id="37203455"/>
<keyword evidence="2" id="KW-0378">Hydrolase</keyword>
<dbReference type="VEuPathDB" id="FungiDB:BO97DRAFT_456386"/>
<proteinExistence type="predicted"/>
<gene>
    <name evidence="2" type="ORF">BO97DRAFT_456386</name>
</gene>
<evidence type="ECO:0000313" key="3">
    <source>
        <dbReference type="Proteomes" id="UP000248961"/>
    </source>
</evidence>
<dbReference type="PANTHER" id="PTHR23024">
    <property type="entry name" value="ARYLACETAMIDE DEACETYLASE"/>
    <property type="match status" value="1"/>
</dbReference>
<protein>
    <submittedName>
        <fullName evidence="2">Alpha/beta-hydrolase</fullName>
    </submittedName>
</protein>
<name>A0A395HTX9_ASPHC</name>
<organism evidence="2 3">
    <name type="scientific">Aspergillus homomorphus (strain CBS 101889)</name>
    <dbReference type="NCBI Taxonomy" id="1450537"/>
    <lineage>
        <taxon>Eukaryota</taxon>
        <taxon>Fungi</taxon>
        <taxon>Dikarya</taxon>
        <taxon>Ascomycota</taxon>
        <taxon>Pezizomycotina</taxon>
        <taxon>Eurotiomycetes</taxon>
        <taxon>Eurotiomycetidae</taxon>
        <taxon>Eurotiales</taxon>
        <taxon>Aspergillaceae</taxon>
        <taxon>Aspergillus</taxon>
        <taxon>Aspergillus subgen. Circumdati</taxon>
    </lineage>
</organism>